<dbReference type="OrthoDB" id="3194823at2"/>
<keyword evidence="3" id="KW-1185">Reference proteome</keyword>
<dbReference type="EMBL" id="LSCR01000016">
    <property type="protein sequence ID" value="KXB34372.1"/>
    <property type="molecule type" value="Genomic_DNA"/>
</dbReference>
<proteinExistence type="predicted"/>
<gene>
    <name evidence="2" type="ORF">HMPREF3192_00924</name>
</gene>
<dbReference type="AlphaFoldDB" id="A0A133XTS9"/>
<dbReference type="PATRIC" id="fig|1393034.3.peg.886"/>
<evidence type="ECO:0000256" key="1">
    <source>
        <dbReference type="SAM" id="MobiDB-lite"/>
    </source>
</evidence>
<dbReference type="Gene3D" id="2.60.520.10">
    <property type="entry name" value="Phage fibre proteins"/>
    <property type="match status" value="1"/>
</dbReference>
<evidence type="ECO:0000313" key="2">
    <source>
        <dbReference type="EMBL" id="KXB34372.1"/>
    </source>
</evidence>
<name>A0A133XTS9_9ACTN</name>
<accession>A0A133XTS9</accession>
<dbReference type="RefSeq" id="WP_066305627.1">
    <property type="nucleotide sequence ID" value="NZ_KQ959496.1"/>
</dbReference>
<organism evidence="2 3">
    <name type="scientific">Atopobium deltae</name>
    <dbReference type="NCBI Taxonomy" id="1393034"/>
    <lineage>
        <taxon>Bacteria</taxon>
        <taxon>Bacillati</taxon>
        <taxon>Actinomycetota</taxon>
        <taxon>Coriobacteriia</taxon>
        <taxon>Coriobacteriales</taxon>
        <taxon>Atopobiaceae</taxon>
        <taxon>Atopobium</taxon>
    </lineage>
</organism>
<evidence type="ECO:0000313" key="3">
    <source>
        <dbReference type="Proteomes" id="UP000070675"/>
    </source>
</evidence>
<comment type="caution">
    <text evidence="2">The sequence shown here is derived from an EMBL/GenBank/DDBJ whole genome shotgun (WGS) entry which is preliminary data.</text>
</comment>
<feature type="region of interest" description="Disordered" evidence="1">
    <location>
        <begin position="116"/>
        <end position="137"/>
    </location>
</feature>
<sequence>MALELVTTHTGSPHVTAAQAAAWQAGVVGKGKCVLDVLDNFKSTQVSANQVTVGKGAAVIDGRLIVSEQAETVTIENGSQTGQRNDLICIRYQKQGSQESASLVVVKGETTGGGYDYHGGRYRPSDEASDPDTHKNNSIFKGDEIVDLPLWRVRLDGIQADKPERITPVMTTLKDAADTVKAHTSDIATVKSGIAGINSDVASLRSRVLSIEDGTGSIFEKLGEWNKANGEYLRLACRNGVAILEVRGVTLPLNLGPWGHAYTGAGWIPEKYCPKQWIQVPLCVDTGDPWVACVQVGTDGNVKVQKRGVEAKAKHPTWGQAVWFY</sequence>
<reference evidence="3" key="1">
    <citation type="submission" date="2016-01" db="EMBL/GenBank/DDBJ databases">
        <authorList>
            <person name="Mitreva M."/>
            <person name="Pepin K.H."/>
            <person name="Mihindukulasuriya K.A."/>
            <person name="Fulton R."/>
            <person name="Fronick C."/>
            <person name="O'Laughlin M."/>
            <person name="Miner T."/>
            <person name="Herter B."/>
            <person name="Rosa B.A."/>
            <person name="Cordes M."/>
            <person name="Tomlinson C."/>
            <person name="Wollam A."/>
            <person name="Palsikar V.B."/>
            <person name="Mardis E.R."/>
            <person name="Wilson R.K."/>
        </authorList>
    </citation>
    <scope>NUCLEOTIDE SEQUENCE [LARGE SCALE GENOMIC DNA]</scope>
    <source>
        <strain evidence="3">DNF00019</strain>
    </source>
</reference>
<dbReference type="Proteomes" id="UP000070675">
    <property type="component" value="Unassembled WGS sequence"/>
</dbReference>
<feature type="compositionally biased region" description="Basic and acidic residues" evidence="1">
    <location>
        <begin position="123"/>
        <end position="135"/>
    </location>
</feature>
<protein>
    <submittedName>
        <fullName evidence="2">Uncharacterized protein</fullName>
    </submittedName>
</protein>
<dbReference type="STRING" id="1393034.HMPREF3192_00924"/>